<keyword evidence="2" id="KW-1133">Transmembrane helix</keyword>
<gene>
    <name evidence="3" type="ORF">F8O04_12900</name>
</gene>
<organism evidence="3 4">
    <name type="scientific">Pseudoclavibacter endophyticus</name>
    <dbReference type="NCBI Taxonomy" id="1778590"/>
    <lineage>
        <taxon>Bacteria</taxon>
        <taxon>Bacillati</taxon>
        <taxon>Actinomycetota</taxon>
        <taxon>Actinomycetes</taxon>
        <taxon>Micrococcales</taxon>
        <taxon>Microbacteriaceae</taxon>
        <taxon>Pseudoclavibacter</taxon>
    </lineage>
</organism>
<dbReference type="OrthoDB" id="3265533at2"/>
<evidence type="ECO:0000256" key="2">
    <source>
        <dbReference type="SAM" id="Phobius"/>
    </source>
</evidence>
<dbReference type="EMBL" id="WBJY01000003">
    <property type="protein sequence ID" value="KAB1647904.1"/>
    <property type="molecule type" value="Genomic_DNA"/>
</dbReference>
<feature type="compositionally biased region" description="Pro residues" evidence="1">
    <location>
        <begin position="333"/>
        <end position="343"/>
    </location>
</feature>
<protein>
    <recommendedName>
        <fullName evidence="5">Glycosyl transferase</fullName>
    </recommendedName>
</protein>
<feature type="compositionally biased region" description="Low complexity" evidence="1">
    <location>
        <begin position="216"/>
        <end position="232"/>
    </location>
</feature>
<feature type="compositionally biased region" description="Basic residues" evidence="1">
    <location>
        <begin position="469"/>
        <end position="481"/>
    </location>
</feature>
<evidence type="ECO:0000313" key="3">
    <source>
        <dbReference type="EMBL" id="KAB1647904.1"/>
    </source>
</evidence>
<accession>A0A6H9WG52</accession>
<evidence type="ECO:0000313" key="4">
    <source>
        <dbReference type="Proteomes" id="UP000431744"/>
    </source>
</evidence>
<feature type="compositionally biased region" description="Low complexity" evidence="1">
    <location>
        <begin position="373"/>
        <end position="394"/>
    </location>
</feature>
<comment type="caution">
    <text evidence="3">The sequence shown here is derived from an EMBL/GenBank/DDBJ whole genome shotgun (WGS) entry which is preliminary data.</text>
</comment>
<dbReference type="AlphaFoldDB" id="A0A6H9WG52"/>
<feature type="transmembrane region" description="Helical" evidence="2">
    <location>
        <begin position="485"/>
        <end position="506"/>
    </location>
</feature>
<name>A0A6H9WG52_9MICO</name>
<keyword evidence="2" id="KW-0472">Membrane</keyword>
<evidence type="ECO:0000256" key="1">
    <source>
        <dbReference type="SAM" id="MobiDB-lite"/>
    </source>
</evidence>
<keyword evidence="2" id="KW-0812">Transmembrane</keyword>
<feature type="compositionally biased region" description="Acidic residues" evidence="1">
    <location>
        <begin position="431"/>
        <end position="446"/>
    </location>
</feature>
<reference evidence="3 4" key="1">
    <citation type="submission" date="2019-09" db="EMBL/GenBank/DDBJ databases">
        <title>Phylogeny of genus Pseudoclavibacter and closely related genus.</title>
        <authorList>
            <person name="Li Y."/>
        </authorList>
    </citation>
    <scope>NUCLEOTIDE SEQUENCE [LARGE SCALE GENOMIC DNA]</scope>
    <source>
        <strain evidence="3 4">EGI 60007</strain>
    </source>
</reference>
<feature type="transmembrane region" description="Helical" evidence="2">
    <location>
        <begin position="174"/>
        <end position="194"/>
    </location>
</feature>
<proteinExistence type="predicted"/>
<feature type="region of interest" description="Disordered" evidence="1">
    <location>
        <begin position="205"/>
        <end position="481"/>
    </location>
</feature>
<feature type="compositionally biased region" description="Low complexity" evidence="1">
    <location>
        <begin position="307"/>
        <end position="318"/>
    </location>
</feature>
<feature type="compositionally biased region" description="Basic and acidic residues" evidence="1">
    <location>
        <begin position="286"/>
        <end position="303"/>
    </location>
</feature>
<dbReference type="PROSITE" id="PS51257">
    <property type="entry name" value="PROKAR_LIPOPROTEIN"/>
    <property type="match status" value="1"/>
</dbReference>
<sequence>MRFIFAGIAFLVSLACFGLGAWQIVQAQSSDHVTVAGSSTSGAPLIVVPSETLVDNAGSQAISIQGDGPIVAVVGRQGDIAGWIGDTAHDRAEIDDASGTLVFEAAEGAESTAPNPLGNDLWYEEYTGEGALEFETALPPGFALLVASTGDEAAPSQLSVSWPLDGRAPWSGPLLVLGIVFLLIALGLLLWALLSIRRSSRARRSGVDEGPIQLRPSTAPAPTDAPSDAPDAQLDPRDAPPQPDTQDAAATGTVPTVMVGQAHDDRRGADTPTDDRAWVDASADAADAHADAERAWDAPETRVNDTAPSPAALAESPSVTDDDRPADAVNPWAPTPTPTPEAPPLATHGVPPSVPPPAEATGAPEQPAPDEPAPASADPTAAAGPEVPEAPAEPTRASATVPTAASVDRPAPAYGIRTDEHASTGSTDGAPESDADDRDGDGDGDEPGGPTLPAPPATPAASQEDTSKWKRPRGRDRSKAPKRSFRLAAVLLVGGLGLTGCSAEMWPEALGGAEENPTATPTSTIDEALLQEGAALPAVNEEQLNRILEDARALADTADAALDPAGLDARFGGAALASREASYAALSADGSLPAMTPFPAGAVVYAVPQATNEWPRTVFAVVEMGEAGGEGAAPAALMLVQESARSPYRVEVLTQLAANVELPEAAPMAIGAPGIADIDSSLAVASGDLASQYGDIVLHGAESPYAAAFAIESDTFLPQVDQSYRDSKLAEIDLAASRLEFANRPAAHEPLGVGTLDGGAIVAITIEEIETFSARTQLATLSVTGRAAALAGTGESPYGFESIYSDQLLFYVPSAEAGGQVQFLGYSAVMTSARTLDESEVTYDS</sequence>
<feature type="compositionally biased region" description="Basic and acidic residues" evidence="1">
    <location>
        <begin position="262"/>
        <end position="278"/>
    </location>
</feature>
<keyword evidence="4" id="KW-1185">Reference proteome</keyword>
<evidence type="ECO:0008006" key="5">
    <source>
        <dbReference type="Google" id="ProtNLM"/>
    </source>
</evidence>
<dbReference type="RefSeq" id="WP_158029797.1">
    <property type="nucleotide sequence ID" value="NZ_BMHG01000001.1"/>
</dbReference>
<dbReference type="Proteomes" id="UP000431744">
    <property type="component" value="Unassembled WGS sequence"/>
</dbReference>